<evidence type="ECO:0000256" key="1">
    <source>
        <dbReference type="ARBA" id="ARBA00022737"/>
    </source>
</evidence>
<feature type="non-terminal residue" evidence="4">
    <location>
        <position position="204"/>
    </location>
</feature>
<organism evidence="3 4">
    <name type="scientific">Limulus polyphemus</name>
    <name type="common">Atlantic horseshoe crab</name>
    <dbReference type="NCBI Taxonomy" id="6850"/>
    <lineage>
        <taxon>Eukaryota</taxon>
        <taxon>Metazoa</taxon>
        <taxon>Ecdysozoa</taxon>
        <taxon>Arthropoda</taxon>
        <taxon>Chelicerata</taxon>
        <taxon>Merostomata</taxon>
        <taxon>Xiphosura</taxon>
        <taxon>Limulidae</taxon>
        <taxon>Limulus</taxon>
    </lineage>
</organism>
<dbReference type="SMART" id="SM00707">
    <property type="entry name" value="RPEL"/>
    <property type="match status" value="1"/>
</dbReference>
<keyword evidence="1" id="KW-0677">Repeat</keyword>
<accession>A0ABM1C233</accession>
<protein>
    <submittedName>
        <fullName evidence="4">Uncharacterized protein LOC106476781</fullName>
    </submittedName>
</protein>
<evidence type="ECO:0000313" key="3">
    <source>
        <dbReference type="Proteomes" id="UP000694941"/>
    </source>
</evidence>
<keyword evidence="3" id="KW-1185">Reference proteome</keyword>
<reference evidence="4" key="1">
    <citation type="submission" date="2025-08" db="UniProtKB">
        <authorList>
            <consortium name="RefSeq"/>
        </authorList>
    </citation>
    <scope>IDENTIFICATION</scope>
    <source>
        <tissue evidence="4">Muscle</tissue>
    </source>
</reference>
<proteinExistence type="predicted"/>
<dbReference type="PROSITE" id="PS51073">
    <property type="entry name" value="RPEL"/>
    <property type="match status" value="1"/>
</dbReference>
<dbReference type="Gene3D" id="6.10.140.1750">
    <property type="match status" value="1"/>
</dbReference>
<evidence type="ECO:0000313" key="4">
    <source>
        <dbReference type="RefSeq" id="XP_013792861.1"/>
    </source>
</evidence>
<dbReference type="RefSeq" id="XP_013792861.1">
    <property type="nucleotide sequence ID" value="XM_013937407.1"/>
</dbReference>
<feature type="non-terminal residue" evidence="4">
    <location>
        <position position="1"/>
    </location>
</feature>
<dbReference type="Proteomes" id="UP000694941">
    <property type="component" value="Unplaced"/>
</dbReference>
<dbReference type="Pfam" id="PF02755">
    <property type="entry name" value="RPEL"/>
    <property type="match status" value="1"/>
</dbReference>
<feature type="repeat" description="RPEL" evidence="2">
    <location>
        <begin position="162"/>
        <end position="187"/>
    </location>
</feature>
<evidence type="ECO:0000256" key="2">
    <source>
        <dbReference type="PROSITE-ProRule" id="PRU00401"/>
    </source>
</evidence>
<sequence>IPCSQDSPVSISPQLASGHFLYPYAHDKSCMQDELPPREPVLSAMPKKSALKKRSTNSTVSASCTKTPSSLMSVSFTSVISSASSLVSPLSTQNRIKVAKFPPAMKFPFTSDNKENQPIPMLSFSGIGFKYNLGIDENLLYWRDYYGDDEEGRLAAKVARKDSLEIKLSQRPDRQELINKNIIHSQTEQERLDVWEAVGNHLTR</sequence>
<gene>
    <name evidence="4" type="primary">LOC106476781</name>
</gene>
<dbReference type="GeneID" id="106476781"/>
<dbReference type="InterPro" id="IPR004018">
    <property type="entry name" value="RPEL_repeat"/>
</dbReference>
<name>A0ABM1C233_LIMPO</name>